<keyword evidence="1 2" id="KW-0732">Signal</keyword>
<dbReference type="EMBL" id="MECQ01000001">
    <property type="protein sequence ID" value="ODV55039.1"/>
    <property type="molecule type" value="Genomic_DNA"/>
</dbReference>
<evidence type="ECO:0000256" key="2">
    <source>
        <dbReference type="SAM" id="SignalP"/>
    </source>
</evidence>
<evidence type="ECO:0000313" key="4">
    <source>
        <dbReference type="Proteomes" id="UP000094784"/>
    </source>
</evidence>
<dbReference type="PANTHER" id="PTHR30006">
    <property type="entry name" value="THIAMINE-BINDING PERIPLASMIC PROTEIN-RELATED"/>
    <property type="match status" value="1"/>
</dbReference>
<dbReference type="OrthoDB" id="179400at2"/>
<comment type="caution">
    <text evidence="3">The sequence shown here is derived from an EMBL/GenBank/DDBJ whole genome shotgun (WGS) entry which is preliminary data.</text>
</comment>
<name>A0A1E4R3L5_9BACI</name>
<dbReference type="AlphaFoldDB" id="A0A1E4R3L5"/>
<accession>A0A1E4R3L5</accession>
<dbReference type="SUPFAM" id="SSF53850">
    <property type="entry name" value="Periplasmic binding protein-like II"/>
    <property type="match status" value="1"/>
</dbReference>
<feature type="chain" id="PRO_5009162028" evidence="2">
    <location>
        <begin position="28"/>
        <end position="328"/>
    </location>
</feature>
<evidence type="ECO:0000313" key="3">
    <source>
        <dbReference type="EMBL" id="ODV55039.1"/>
    </source>
</evidence>
<dbReference type="Proteomes" id="UP000094784">
    <property type="component" value="Unassembled WGS sequence"/>
</dbReference>
<dbReference type="RefSeq" id="WP_069480231.1">
    <property type="nucleotide sequence ID" value="NZ_KV766182.1"/>
</dbReference>
<dbReference type="PANTHER" id="PTHR30006:SF2">
    <property type="entry name" value="ABC TRANSPORTER SUBSTRATE-BINDING PROTEIN"/>
    <property type="match status" value="1"/>
</dbReference>
<evidence type="ECO:0000256" key="1">
    <source>
        <dbReference type="ARBA" id="ARBA00022729"/>
    </source>
</evidence>
<reference evidence="3 4" key="1">
    <citation type="submission" date="2016-09" db="EMBL/GenBank/DDBJ databases">
        <title>Draft genome sequence of the soil isolate, Lysinibacillus fusiformis M5, a potential hypoxanthine producer.</title>
        <authorList>
            <person name="Gallegos-Monterrosa R."/>
            <person name="Maroti G."/>
            <person name="Balint B."/>
            <person name="Kovacs A.T."/>
        </authorList>
    </citation>
    <scope>NUCLEOTIDE SEQUENCE [LARGE SCALE GENOMIC DNA]</scope>
    <source>
        <strain evidence="3 4">M5</strain>
    </source>
</reference>
<feature type="signal peptide" evidence="2">
    <location>
        <begin position="1"/>
        <end position="27"/>
    </location>
</feature>
<dbReference type="Gene3D" id="3.40.190.10">
    <property type="entry name" value="Periplasmic binding protein-like II"/>
    <property type="match status" value="2"/>
</dbReference>
<dbReference type="PROSITE" id="PS51257">
    <property type="entry name" value="PROKAR_LIPOPROTEIN"/>
    <property type="match status" value="1"/>
</dbReference>
<proteinExistence type="predicted"/>
<gene>
    <name evidence="3" type="ORF">BG258_03600</name>
</gene>
<protein>
    <submittedName>
        <fullName evidence="3">ABC transporter substrate-binding protein</fullName>
    </submittedName>
</protein>
<sequence>MKKSKVMMLGTVSVAAIILTACGGVEADSKDEVIIYSNADDEAIEVMESTLDEKGYKGKYLIQSFGTSELGGKMMAEGTDIEADIVTMASYFIESAQTSKSMFADITSDLKPLEGNVTYALPILGNVGSIFINTDVLLQKGLPVPKTIKDLTDPAFKDLVSFPNIMDSSTGWLLVQAIIKEYGEQEGQRVLADLIKNAGPHIESSGSGPIKKVKTGEVAAGFGLRIQAIDAKKEGLPIEYIDPKEGNFTLTESVAVVDKEGDETLAKEMAKVIATEARNDLLEQYPVALYEGEQVKAEHVPAHIKKWDTTLTVDLLEKHQAFFKEAQK</sequence>
<organism evidence="3 4">
    <name type="scientific">Lysinibacillus fusiformis</name>
    <dbReference type="NCBI Taxonomy" id="28031"/>
    <lineage>
        <taxon>Bacteria</taxon>
        <taxon>Bacillati</taxon>
        <taxon>Bacillota</taxon>
        <taxon>Bacilli</taxon>
        <taxon>Bacillales</taxon>
        <taxon>Bacillaceae</taxon>
        <taxon>Lysinibacillus</taxon>
    </lineage>
</organism>
<dbReference type="Pfam" id="PF13343">
    <property type="entry name" value="SBP_bac_6"/>
    <property type="match status" value="1"/>
</dbReference>